<reference evidence="2" key="1">
    <citation type="submission" date="2020-05" db="EMBL/GenBank/DDBJ databases">
        <authorList>
            <person name="Chiriac C."/>
            <person name="Salcher M."/>
            <person name="Ghai R."/>
            <person name="Kavagutti S V."/>
        </authorList>
    </citation>
    <scope>NUCLEOTIDE SEQUENCE</scope>
</reference>
<feature type="transmembrane region" description="Helical" evidence="1">
    <location>
        <begin position="21"/>
        <end position="42"/>
    </location>
</feature>
<keyword evidence="1" id="KW-1133">Transmembrane helix</keyword>
<evidence type="ECO:0000313" key="2">
    <source>
        <dbReference type="EMBL" id="CAB4737849.1"/>
    </source>
</evidence>
<proteinExistence type="predicted"/>
<gene>
    <name evidence="2" type="ORF">UFOPK2786_00597</name>
</gene>
<accession>A0A6J6SUI6</accession>
<keyword evidence="1" id="KW-0812">Transmembrane</keyword>
<evidence type="ECO:0000256" key="1">
    <source>
        <dbReference type="SAM" id="Phobius"/>
    </source>
</evidence>
<organism evidence="2">
    <name type="scientific">freshwater metagenome</name>
    <dbReference type="NCBI Taxonomy" id="449393"/>
    <lineage>
        <taxon>unclassified sequences</taxon>
        <taxon>metagenomes</taxon>
        <taxon>ecological metagenomes</taxon>
    </lineage>
</organism>
<dbReference type="AlphaFoldDB" id="A0A6J6SUI6"/>
<keyword evidence="1" id="KW-0472">Membrane</keyword>
<sequence length="156" mass="16255">MTRPVTARASTRRSASSDRGSAVTEFLVIGVLVLMPLAYIVMSVMRVQAAAFASSQAAREAGRAFVSADSVPLGHQRADVAARLAFLDQGFELPPSSLSITCGGGDCLAPGAVVSVDLDWAVDLPWIPSSLAGGRSFSVPIHAMHEVPVDVFRGSS</sequence>
<name>A0A6J6SUI6_9ZZZZ</name>
<protein>
    <submittedName>
        <fullName evidence="2">Unannotated protein</fullName>
    </submittedName>
</protein>
<dbReference type="EMBL" id="CAEZYW010000069">
    <property type="protein sequence ID" value="CAB4737849.1"/>
    <property type="molecule type" value="Genomic_DNA"/>
</dbReference>